<dbReference type="InterPro" id="IPR002716">
    <property type="entry name" value="PIN_dom"/>
</dbReference>
<dbReference type="PANTHER" id="PTHR33653:SF1">
    <property type="entry name" value="RIBONUCLEASE VAPC2"/>
    <property type="match status" value="1"/>
</dbReference>
<dbReference type="EC" id="3.1.-.-" evidence="8"/>
<feature type="domain" description="PIN" evidence="9">
    <location>
        <begin position="3"/>
        <end position="125"/>
    </location>
</feature>
<evidence type="ECO:0000313" key="10">
    <source>
        <dbReference type="EMBL" id="MBD2735924.1"/>
    </source>
</evidence>
<dbReference type="CDD" id="cd18745">
    <property type="entry name" value="PIN_VapC4-5_FitB-like"/>
    <property type="match status" value="1"/>
</dbReference>
<dbReference type="PANTHER" id="PTHR33653">
    <property type="entry name" value="RIBONUCLEASE VAPC2"/>
    <property type="match status" value="1"/>
</dbReference>
<comment type="caution">
    <text evidence="10">The sequence shown here is derived from an EMBL/GenBank/DDBJ whole genome shotgun (WGS) entry which is preliminary data.</text>
</comment>
<proteinExistence type="inferred from homology"/>
<evidence type="ECO:0000313" key="11">
    <source>
        <dbReference type="Proteomes" id="UP000637383"/>
    </source>
</evidence>
<comment type="similarity">
    <text evidence="7 8">Belongs to the PINc/VapC protein family.</text>
</comment>
<feature type="binding site" evidence="8">
    <location>
        <position position="98"/>
    </location>
    <ligand>
        <name>Mg(2+)</name>
        <dbReference type="ChEBI" id="CHEBI:18420"/>
    </ligand>
</feature>
<accession>A0ABR8KB40</accession>
<evidence type="ECO:0000256" key="5">
    <source>
        <dbReference type="ARBA" id="ARBA00022801"/>
    </source>
</evidence>
<evidence type="ECO:0000256" key="6">
    <source>
        <dbReference type="ARBA" id="ARBA00022842"/>
    </source>
</evidence>
<evidence type="ECO:0000256" key="3">
    <source>
        <dbReference type="ARBA" id="ARBA00022722"/>
    </source>
</evidence>
<keyword evidence="2 8" id="KW-1277">Toxin-antitoxin system</keyword>
<dbReference type="HAMAP" id="MF_00265">
    <property type="entry name" value="VapC_Nob1"/>
    <property type="match status" value="1"/>
</dbReference>
<reference evidence="10 11" key="1">
    <citation type="journal article" date="2020" name="ISME J.">
        <title>Comparative genomics reveals insights into cyanobacterial evolution and habitat adaptation.</title>
        <authorList>
            <person name="Chen M.Y."/>
            <person name="Teng W.K."/>
            <person name="Zhao L."/>
            <person name="Hu C.X."/>
            <person name="Zhou Y.K."/>
            <person name="Han B.P."/>
            <person name="Song L.R."/>
            <person name="Shu W.S."/>
        </authorList>
    </citation>
    <scope>NUCLEOTIDE SEQUENCE [LARGE SCALE GENOMIC DNA]</scope>
    <source>
        <strain evidence="10 11">FACHB-159</strain>
    </source>
</reference>
<dbReference type="InterPro" id="IPR050556">
    <property type="entry name" value="Type_II_TA_system_RNase"/>
</dbReference>
<evidence type="ECO:0000256" key="2">
    <source>
        <dbReference type="ARBA" id="ARBA00022649"/>
    </source>
</evidence>
<dbReference type="RefSeq" id="WP_190956588.1">
    <property type="nucleotide sequence ID" value="NZ_JACJTU010000017.1"/>
</dbReference>
<keyword evidence="6 8" id="KW-0460">Magnesium</keyword>
<dbReference type="EMBL" id="JACJTU010000017">
    <property type="protein sequence ID" value="MBD2735924.1"/>
    <property type="molecule type" value="Genomic_DNA"/>
</dbReference>
<sequence length="135" mass="15251">MIYLLDTNACIIYLNGRNLNLRRRLEERSDLDIVVCSTVKAELFYGAKRSNNPTRNLALQKQFLNRFISLPFDDIAAEIFGDIRSQLGSLGTPIGPYDLQIAAIALANNLILVTHNVDEFSRVQGLRVEDLEAER</sequence>
<evidence type="ECO:0000259" key="9">
    <source>
        <dbReference type="Pfam" id="PF01850"/>
    </source>
</evidence>
<keyword evidence="8" id="KW-0800">Toxin</keyword>
<comment type="function">
    <text evidence="8">Toxic component of a toxin-antitoxin (TA) system. An RNase.</text>
</comment>
<dbReference type="Proteomes" id="UP000637383">
    <property type="component" value="Unassembled WGS sequence"/>
</dbReference>
<comment type="cofactor">
    <cofactor evidence="1 8">
        <name>Mg(2+)</name>
        <dbReference type="ChEBI" id="CHEBI:18420"/>
    </cofactor>
</comment>
<keyword evidence="5 8" id="KW-0378">Hydrolase</keyword>
<keyword evidence="4 8" id="KW-0479">Metal-binding</keyword>
<dbReference type="SUPFAM" id="SSF88723">
    <property type="entry name" value="PIN domain-like"/>
    <property type="match status" value="1"/>
</dbReference>
<dbReference type="InterPro" id="IPR022907">
    <property type="entry name" value="VapC_family"/>
</dbReference>
<name>A0ABR8KB40_9NOSO</name>
<protein>
    <recommendedName>
        <fullName evidence="8">Ribonuclease VapC</fullName>
        <shortName evidence="8">RNase VapC</shortName>
        <ecNumber evidence="8">3.1.-.-</ecNumber>
    </recommendedName>
    <alternativeName>
        <fullName evidence="8">Toxin VapC</fullName>
    </alternativeName>
</protein>
<feature type="binding site" evidence="8">
    <location>
        <position position="6"/>
    </location>
    <ligand>
        <name>Mg(2+)</name>
        <dbReference type="ChEBI" id="CHEBI:18420"/>
    </ligand>
</feature>
<dbReference type="Pfam" id="PF01850">
    <property type="entry name" value="PIN"/>
    <property type="match status" value="1"/>
</dbReference>
<keyword evidence="11" id="KW-1185">Reference proteome</keyword>
<gene>
    <name evidence="8" type="primary">vapC</name>
    <name evidence="10" type="ORF">H6H03_18850</name>
</gene>
<dbReference type="InterPro" id="IPR029060">
    <property type="entry name" value="PIN-like_dom_sf"/>
</dbReference>
<evidence type="ECO:0000256" key="4">
    <source>
        <dbReference type="ARBA" id="ARBA00022723"/>
    </source>
</evidence>
<evidence type="ECO:0000256" key="7">
    <source>
        <dbReference type="ARBA" id="ARBA00038093"/>
    </source>
</evidence>
<evidence type="ECO:0000256" key="1">
    <source>
        <dbReference type="ARBA" id="ARBA00001946"/>
    </source>
</evidence>
<keyword evidence="3 8" id="KW-0540">Nuclease</keyword>
<evidence type="ECO:0000256" key="8">
    <source>
        <dbReference type="HAMAP-Rule" id="MF_00265"/>
    </source>
</evidence>
<dbReference type="Gene3D" id="3.40.50.1010">
    <property type="entry name" value="5'-nuclease"/>
    <property type="match status" value="1"/>
</dbReference>
<organism evidence="10 11">
    <name type="scientific">Nostoc paludosum FACHB-159</name>
    <dbReference type="NCBI Taxonomy" id="2692908"/>
    <lineage>
        <taxon>Bacteria</taxon>
        <taxon>Bacillati</taxon>
        <taxon>Cyanobacteriota</taxon>
        <taxon>Cyanophyceae</taxon>
        <taxon>Nostocales</taxon>
        <taxon>Nostocaceae</taxon>
        <taxon>Nostoc</taxon>
    </lineage>
</organism>